<evidence type="ECO:0000313" key="7">
    <source>
        <dbReference type="Proteomes" id="UP001519460"/>
    </source>
</evidence>
<feature type="compositionally biased region" description="Basic and acidic residues" evidence="4">
    <location>
        <begin position="458"/>
        <end position="471"/>
    </location>
</feature>
<evidence type="ECO:0000256" key="2">
    <source>
        <dbReference type="ARBA" id="ARBA00022833"/>
    </source>
</evidence>
<dbReference type="InterPro" id="IPR001841">
    <property type="entry name" value="Znf_RING"/>
</dbReference>
<keyword evidence="1 3" id="KW-0863">Zinc-finger</keyword>
<dbReference type="CDD" id="cd16449">
    <property type="entry name" value="RING-HC"/>
    <property type="match status" value="1"/>
</dbReference>
<feature type="compositionally biased region" description="Polar residues" evidence="4">
    <location>
        <begin position="480"/>
        <end position="489"/>
    </location>
</feature>
<protein>
    <recommendedName>
        <fullName evidence="5">RING-type domain-containing protein</fullName>
    </recommendedName>
</protein>
<comment type="caution">
    <text evidence="6">The sequence shown here is derived from an EMBL/GenBank/DDBJ whole genome shotgun (WGS) entry which is preliminary data.</text>
</comment>
<name>A0ABD0LII8_9CAEN</name>
<feature type="compositionally biased region" description="Polar residues" evidence="4">
    <location>
        <begin position="791"/>
        <end position="801"/>
    </location>
</feature>
<feature type="compositionally biased region" description="Basic residues" evidence="4">
    <location>
        <begin position="205"/>
        <end position="215"/>
    </location>
</feature>
<dbReference type="GO" id="GO:0008270">
    <property type="term" value="F:zinc ion binding"/>
    <property type="evidence" value="ECO:0007669"/>
    <property type="project" value="UniProtKB-KW"/>
</dbReference>
<dbReference type="EMBL" id="JACVVK020000046">
    <property type="protein sequence ID" value="KAK7499132.1"/>
    <property type="molecule type" value="Genomic_DNA"/>
</dbReference>
<feature type="domain" description="RING-type" evidence="5">
    <location>
        <begin position="5"/>
        <end position="50"/>
    </location>
</feature>
<keyword evidence="2" id="KW-0862">Zinc</keyword>
<feature type="compositionally biased region" description="Low complexity" evidence="4">
    <location>
        <begin position="308"/>
        <end position="319"/>
    </location>
</feature>
<dbReference type="Proteomes" id="UP001519460">
    <property type="component" value="Unassembled WGS sequence"/>
</dbReference>
<dbReference type="SUPFAM" id="SSF57850">
    <property type="entry name" value="RING/U-box"/>
    <property type="match status" value="1"/>
</dbReference>
<evidence type="ECO:0000256" key="4">
    <source>
        <dbReference type="SAM" id="MobiDB-lite"/>
    </source>
</evidence>
<organism evidence="6 7">
    <name type="scientific">Batillaria attramentaria</name>
    <dbReference type="NCBI Taxonomy" id="370345"/>
    <lineage>
        <taxon>Eukaryota</taxon>
        <taxon>Metazoa</taxon>
        <taxon>Spiralia</taxon>
        <taxon>Lophotrochozoa</taxon>
        <taxon>Mollusca</taxon>
        <taxon>Gastropoda</taxon>
        <taxon>Caenogastropoda</taxon>
        <taxon>Sorbeoconcha</taxon>
        <taxon>Cerithioidea</taxon>
        <taxon>Batillariidae</taxon>
        <taxon>Batillaria</taxon>
    </lineage>
</organism>
<feature type="region of interest" description="Disordered" evidence="4">
    <location>
        <begin position="245"/>
        <end position="489"/>
    </location>
</feature>
<keyword evidence="7" id="KW-1185">Reference proteome</keyword>
<feature type="compositionally biased region" description="Polar residues" evidence="4">
    <location>
        <begin position="847"/>
        <end position="856"/>
    </location>
</feature>
<gene>
    <name evidence="6" type="ORF">BaRGS_00009679</name>
</gene>
<dbReference type="InterPro" id="IPR013083">
    <property type="entry name" value="Znf_RING/FYVE/PHD"/>
</dbReference>
<keyword evidence="1 3" id="KW-0479">Metal-binding</keyword>
<feature type="compositionally biased region" description="Polar residues" evidence="4">
    <location>
        <begin position="738"/>
        <end position="749"/>
    </location>
</feature>
<feature type="region of interest" description="Disordered" evidence="4">
    <location>
        <begin position="650"/>
        <end position="687"/>
    </location>
</feature>
<evidence type="ECO:0000313" key="6">
    <source>
        <dbReference type="EMBL" id="KAK7499132.1"/>
    </source>
</evidence>
<evidence type="ECO:0000259" key="5">
    <source>
        <dbReference type="PROSITE" id="PS50089"/>
    </source>
</evidence>
<evidence type="ECO:0000256" key="3">
    <source>
        <dbReference type="PROSITE-ProRule" id="PRU00175"/>
    </source>
</evidence>
<feature type="compositionally biased region" description="Polar residues" evidence="4">
    <location>
        <begin position="184"/>
        <end position="195"/>
    </location>
</feature>
<feature type="compositionally biased region" description="Polar residues" evidence="4">
    <location>
        <begin position="122"/>
        <end position="155"/>
    </location>
</feature>
<feature type="compositionally biased region" description="Polar residues" evidence="4">
    <location>
        <begin position="532"/>
        <end position="557"/>
    </location>
</feature>
<feature type="region of interest" description="Disordered" evidence="4">
    <location>
        <begin position="528"/>
        <end position="569"/>
    </location>
</feature>
<feature type="region of interest" description="Disordered" evidence="4">
    <location>
        <begin position="738"/>
        <end position="859"/>
    </location>
</feature>
<proteinExistence type="predicted"/>
<dbReference type="PROSITE" id="PS50089">
    <property type="entry name" value="ZF_RING_2"/>
    <property type="match status" value="1"/>
</dbReference>
<reference evidence="6 7" key="1">
    <citation type="journal article" date="2023" name="Sci. Data">
        <title>Genome assembly of the Korean intertidal mud-creeper Batillaria attramentaria.</title>
        <authorList>
            <person name="Patra A.K."/>
            <person name="Ho P.T."/>
            <person name="Jun S."/>
            <person name="Lee S.J."/>
            <person name="Kim Y."/>
            <person name="Won Y.J."/>
        </authorList>
    </citation>
    <scope>NUCLEOTIDE SEQUENCE [LARGE SCALE GENOMIC DNA]</scope>
    <source>
        <strain evidence="6">Wonlab-2016</strain>
    </source>
</reference>
<feature type="compositionally biased region" description="Basic and acidic residues" evidence="4">
    <location>
        <begin position="780"/>
        <end position="790"/>
    </location>
</feature>
<feature type="compositionally biased region" description="Polar residues" evidence="4">
    <location>
        <begin position="401"/>
        <end position="428"/>
    </location>
</feature>
<dbReference type="Gene3D" id="3.30.40.10">
    <property type="entry name" value="Zinc/RING finger domain, C3HC4 (zinc finger)"/>
    <property type="match status" value="1"/>
</dbReference>
<evidence type="ECO:0000256" key="1">
    <source>
        <dbReference type="ARBA" id="ARBA00022771"/>
    </source>
</evidence>
<feature type="region of interest" description="Disordered" evidence="4">
    <location>
        <begin position="71"/>
        <end position="217"/>
    </location>
</feature>
<sequence>MEDVCSVCLEEFVDARYLPCGNFHAFCMPCAEAFVKCNQGKGCFPCPLCRNNVTIPPGGAQAFHRVAADVGPQALSSPKRKSPRPSGKETATKSRKRGRPQSKPSAQHCPAPKKRPRKGSSVARSTSPSSEPSDATSWPSTSKRTNSGPARNTSAKAHKQNSRLKDLHLPKQAPLSKADKPRKQTCTISSRSTSAEEGPAPAKKTTTKSRKHSLKSTHIWMAVSHSPGKKFSVSLTLGEQASPAVRLGQSTSGHANPPPGNQSAAQVELMHGAQTDTHAEEQRILPTATQPDSAPVVLNDMTNGTLTDAVAVSASPSSEPSDDAPKPSTSVEEGAPPVAANDLTNGAHTDAAAAARSHFPSSPPPDTFASTHIGYPVTVAQLTPRSRVQPLPGEQRHADSPIQSNPVSTRRASGLYSTVKLSVAQGAQSEPSPPNQSSPTSRKRPSNKGTPSPSRKSRSSDSARRSKERSPRIQFKACSSRASDTHSVNATSPVFRTDYDANARSLTSKTHDMSNTNSIRLTANDSHDLNIDNVNTNRRPSVSNTAGSSSLSLNNTRSENKTRPVRNAWPQPAISSVSTSCPGKCTNPQSNASFTRNVHPTKCIRSFSSTRYVNQASFEVNSRPVNNAYSLSNTYRLTCTYVGNTSSSVTTTRPVNSTCQDNNADTSNNNYSRPLSNSQSSVFTGSVSRARSEDSGYSDAAGNSGLAANTRFAYSRTAESLRTLSFTRPWNATFSLSNSRPLTNIQPVNDTRPENDTRPVSNIQPMSDTNSAFTSIRPTNDTRVEHDTRPVSDTSPMNSTRPENDARPTNDTPPEYNTRPVNDTDPTYNVHPVNDAHPANDTRPPNDTDLPNTSNDARPVNNFRLVNNIYPLNSTQSSDKARPLNTIRTMNVNNTRSMHTIRLMNRFRPMNNTLLLNNFQPIYRTAPNTIPVVQRAAADVRRVVDDAQQEIGWAASHGQPTAILNAARGLGEALLTIIDHIKNIAP</sequence>
<dbReference type="AlphaFoldDB" id="A0ABD0LII8"/>
<accession>A0ABD0LII8</accession>
<feature type="compositionally biased region" description="Polar residues" evidence="4">
    <location>
        <begin position="758"/>
        <end position="779"/>
    </location>
</feature>